<feature type="compositionally biased region" description="Polar residues" evidence="3">
    <location>
        <begin position="384"/>
        <end position="420"/>
    </location>
</feature>
<feature type="region of interest" description="Disordered" evidence="3">
    <location>
        <begin position="1"/>
        <end position="55"/>
    </location>
</feature>
<accession>A0A8E2AYV5</accession>
<keyword evidence="2" id="KW-0131">Cell cycle</keyword>
<dbReference type="EMBL" id="KV722399">
    <property type="protein sequence ID" value="OCH90719.1"/>
    <property type="molecule type" value="Genomic_DNA"/>
</dbReference>
<name>A0A8E2AYV5_9APHY</name>
<sequence length="669" mass="72223">MADIYSSLRVSSRKKRQQSELDDDSLLTPKKLRTAPPTPPSTVTRRKVKSDATPLPPHLSRLYDIHTALQHALSHALATCAVAPSEDTGIVRNVLNQYSFNSYTALTTKVDADDLKKLCWLWEWDAKTLPAPVVAASQTLGHDTSGPVAKSCSHAPVTKGKSRATEDEDENPFLEKASTTPVAKRTAVVDAEENPFLDDTITHTSTPKGIAKAERQDDDNPFLDSKPAASAPKDWTRGAMGFVMSQATHYLKSAGLRVNVYAIGIEVEMDIDKGMGGGMAAVARWTAASETRRKEIHTKLERWVELHAGTSPIPTLPLADLPPLPSNSKPSTLTRILASASPKSPSAAMILARPGSPTPSPSKIPLLKSPSKKSREFAIPFPVTPSSRLNTPSKNSILFPQTPSSRREPQTPSSRQSRTDSLLGLLTPSTPRTPSLSSGRTTPVSTPSASVPSTPVHQRGPNAVTVPQTPTSSRRQALYERVRQRSLTASPTKGGAGDTPGSKVTKDQLLKLSQEEIRRRCLLGRLSGVAESVWMLFSNPGGSATAPASRKRRAMPMSEVAAAVIKSSPVPISSAEAQESLNLLTSLCPFFLRPIDISGDEWLEMPAPSTTIPEDSGGGSPVKTPASPGRLRKDSVEEVLTRSPRRVKREGGGLREVRERIRREMELQD</sequence>
<dbReference type="Pfam" id="PF16679">
    <property type="entry name" value="CDT1_C"/>
    <property type="match status" value="1"/>
</dbReference>
<organism evidence="5 6">
    <name type="scientific">Obba rivulosa</name>
    <dbReference type="NCBI Taxonomy" id="1052685"/>
    <lineage>
        <taxon>Eukaryota</taxon>
        <taxon>Fungi</taxon>
        <taxon>Dikarya</taxon>
        <taxon>Basidiomycota</taxon>
        <taxon>Agaricomycotina</taxon>
        <taxon>Agaricomycetes</taxon>
        <taxon>Polyporales</taxon>
        <taxon>Gelatoporiaceae</taxon>
        <taxon>Obba</taxon>
    </lineage>
</organism>
<feature type="region of interest" description="Disordered" evidence="3">
    <location>
        <begin position="340"/>
        <end position="504"/>
    </location>
</feature>
<dbReference type="AlphaFoldDB" id="A0A8E2AYV5"/>
<reference evidence="5 6" key="1">
    <citation type="submission" date="2016-07" db="EMBL/GenBank/DDBJ databases">
        <title>Draft genome of the white-rot fungus Obba rivulosa 3A-2.</title>
        <authorList>
            <consortium name="DOE Joint Genome Institute"/>
            <person name="Miettinen O."/>
            <person name="Riley R."/>
            <person name="Acob R."/>
            <person name="Barry K."/>
            <person name="Cullen D."/>
            <person name="De Vries R."/>
            <person name="Hainaut M."/>
            <person name="Hatakka A."/>
            <person name="Henrissat B."/>
            <person name="Hilden K."/>
            <person name="Kuo R."/>
            <person name="Labutti K."/>
            <person name="Lipzen A."/>
            <person name="Makela M.R."/>
            <person name="Sandor L."/>
            <person name="Spatafora J.W."/>
            <person name="Grigoriev I.V."/>
            <person name="Hibbett D.S."/>
        </authorList>
    </citation>
    <scope>NUCLEOTIDE SEQUENCE [LARGE SCALE GENOMIC DNA]</scope>
    <source>
        <strain evidence="5 6">3A-2</strain>
    </source>
</reference>
<feature type="domain" description="DNA replication factor Cdt1 C-terminal" evidence="4">
    <location>
        <begin position="510"/>
        <end position="594"/>
    </location>
</feature>
<feature type="region of interest" description="Disordered" evidence="3">
    <location>
        <begin position="198"/>
        <end position="231"/>
    </location>
</feature>
<evidence type="ECO:0000313" key="5">
    <source>
        <dbReference type="EMBL" id="OCH90719.1"/>
    </source>
</evidence>
<dbReference type="Proteomes" id="UP000250043">
    <property type="component" value="Unassembled WGS sequence"/>
</dbReference>
<keyword evidence="6" id="KW-1185">Reference proteome</keyword>
<evidence type="ECO:0000256" key="2">
    <source>
        <dbReference type="ARBA" id="ARBA00023306"/>
    </source>
</evidence>
<comment type="similarity">
    <text evidence="1">Belongs to the Cdt1 family.</text>
</comment>
<feature type="compositionally biased region" description="Low complexity" evidence="3">
    <location>
        <begin position="421"/>
        <end position="456"/>
    </location>
</feature>
<feature type="region of interest" description="Disordered" evidence="3">
    <location>
        <begin position="141"/>
        <end position="179"/>
    </location>
</feature>
<evidence type="ECO:0000259" key="4">
    <source>
        <dbReference type="Pfam" id="PF16679"/>
    </source>
</evidence>
<evidence type="ECO:0000256" key="3">
    <source>
        <dbReference type="SAM" id="MobiDB-lite"/>
    </source>
</evidence>
<dbReference type="InterPro" id="IPR032054">
    <property type="entry name" value="Cdt1_C"/>
</dbReference>
<dbReference type="Gene3D" id="1.10.10.1420">
    <property type="entry name" value="DNA replication factor Cdt1, C-terminal WH domain"/>
    <property type="match status" value="1"/>
</dbReference>
<protein>
    <recommendedName>
        <fullName evidence="4">DNA replication factor Cdt1 C-terminal domain-containing protein</fullName>
    </recommendedName>
</protein>
<gene>
    <name evidence="5" type="ORF">OBBRIDRAFT_754510</name>
</gene>
<proteinExistence type="inferred from homology"/>
<feature type="compositionally biased region" description="Basic and acidic residues" evidence="3">
    <location>
        <begin position="631"/>
        <end position="640"/>
    </location>
</feature>
<feature type="compositionally biased region" description="Polar residues" evidence="3">
    <location>
        <begin position="465"/>
        <end position="475"/>
    </location>
</feature>
<evidence type="ECO:0000256" key="1">
    <source>
        <dbReference type="ARBA" id="ARBA00008356"/>
    </source>
</evidence>
<evidence type="ECO:0000313" key="6">
    <source>
        <dbReference type="Proteomes" id="UP000250043"/>
    </source>
</evidence>
<dbReference type="OrthoDB" id="3366139at2759"/>
<feature type="region of interest" description="Disordered" evidence="3">
    <location>
        <begin position="603"/>
        <end position="656"/>
    </location>
</feature>
<dbReference type="InterPro" id="IPR038090">
    <property type="entry name" value="Cdt1_C_WH_dom_sf"/>
</dbReference>